<reference evidence="1 2" key="1">
    <citation type="submission" date="2020-07" db="EMBL/GenBank/DDBJ databases">
        <title>Sequencing the genomes of 1000 actinobacteria strains.</title>
        <authorList>
            <person name="Klenk H.-P."/>
        </authorList>
    </citation>
    <scope>NUCLEOTIDE SEQUENCE [LARGE SCALE GENOMIC DNA]</scope>
    <source>
        <strain evidence="1 2">DSM 23871</strain>
    </source>
</reference>
<dbReference type="RefSeq" id="WP_089907593.1">
    <property type="nucleotide sequence ID" value="NZ_BAAAPX010000001.1"/>
</dbReference>
<accession>A0A852T2J9</accession>
<dbReference type="Proteomes" id="UP000589620">
    <property type="component" value="Unassembled WGS sequence"/>
</dbReference>
<comment type="caution">
    <text evidence="1">The sequence shown here is derived from an EMBL/GenBank/DDBJ whole genome shotgun (WGS) entry which is preliminary data.</text>
</comment>
<organism evidence="1 2">
    <name type="scientific">Leifsonia soli</name>
    <dbReference type="NCBI Taxonomy" id="582665"/>
    <lineage>
        <taxon>Bacteria</taxon>
        <taxon>Bacillati</taxon>
        <taxon>Actinomycetota</taxon>
        <taxon>Actinomycetes</taxon>
        <taxon>Micrococcales</taxon>
        <taxon>Microbacteriaceae</taxon>
        <taxon>Leifsonia</taxon>
    </lineage>
</organism>
<proteinExistence type="predicted"/>
<protein>
    <submittedName>
        <fullName evidence="1">Uncharacterized protein</fullName>
    </submittedName>
</protein>
<evidence type="ECO:0000313" key="2">
    <source>
        <dbReference type="Proteomes" id="UP000589620"/>
    </source>
</evidence>
<dbReference type="EMBL" id="JACCBJ010000001">
    <property type="protein sequence ID" value="NYD74820.1"/>
    <property type="molecule type" value="Genomic_DNA"/>
</dbReference>
<evidence type="ECO:0000313" key="1">
    <source>
        <dbReference type="EMBL" id="NYD74820.1"/>
    </source>
</evidence>
<name>A0A852T2J9_9MICO</name>
<keyword evidence="2" id="KW-1185">Reference proteome</keyword>
<dbReference type="AlphaFoldDB" id="A0A852T2J9"/>
<gene>
    <name evidence="1" type="ORF">BJ963_002339</name>
</gene>
<sequence length="97" mass="10337">MKVRGLIQSSETRELTAEADDAASARALIEEQVPDGFDLVQVHNAMPRGGRVIATAVIRPSAVEEIEAEGSDYAAARDALRSQVPSTHLLLSTVVLP</sequence>